<gene>
    <name evidence="2" type="ORF">ACEN37_04345</name>
    <name evidence="3" type="ORF">FEZ48_10600</name>
</gene>
<organism evidence="3 4">
    <name type="scientific">Marinilactibacillus psychrotolerans</name>
    <dbReference type="NCBI Taxonomy" id="191770"/>
    <lineage>
        <taxon>Bacteria</taxon>
        <taxon>Bacillati</taxon>
        <taxon>Bacillota</taxon>
        <taxon>Bacilli</taxon>
        <taxon>Lactobacillales</taxon>
        <taxon>Carnobacteriaceae</taxon>
        <taxon>Marinilactibacillus</taxon>
    </lineage>
</organism>
<dbReference type="EMBL" id="VBTE01000036">
    <property type="protein sequence ID" value="TLQ06213.1"/>
    <property type="molecule type" value="Genomic_DNA"/>
</dbReference>
<comment type="caution">
    <text evidence="3">The sequence shown here is derived from an EMBL/GenBank/DDBJ whole genome shotgun (WGS) entry which is preliminary data.</text>
</comment>
<accession>A0A5R9C0M2</accession>
<dbReference type="InterPro" id="IPR045515">
    <property type="entry name" value="DUF6440"/>
</dbReference>
<sequence length="68" mass="7612">MFSKSKDTNSNRFVVKHTENISEVGRFIILVDQETGVNYLESWVGDGSSITPLLDERGEVVIDITPQV</sequence>
<dbReference type="Pfam" id="PF20037">
    <property type="entry name" value="DUF6440"/>
    <property type="match status" value="1"/>
</dbReference>
<reference evidence="3 4" key="1">
    <citation type="submission" date="2019-05" db="EMBL/GenBank/DDBJ databases">
        <title>The metagenome of a microbial culture collection derived from dairy environment covers the genomic content of the human microbiome.</title>
        <authorList>
            <person name="Roder T."/>
            <person name="Wuthrich D."/>
            <person name="Sattari Z."/>
            <person name="Von Ah U."/>
            <person name="Bar C."/>
            <person name="Ronchi F."/>
            <person name="Macpherson A.J."/>
            <person name="Ganal-Vonarburg S.C."/>
            <person name="Bruggmann R."/>
            <person name="Vergeres G."/>
        </authorList>
    </citation>
    <scope>NUCLEOTIDE SEQUENCE [LARGE SCALE GENOMIC DNA]</scope>
    <source>
        <strain evidence="3 4">FAM 24235</strain>
    </source>
</reference>
<evidence type="ECO:0000313" key="2">
    <source>
        <dbReference type="EMBL" id="MFL2102480.1"/>
    </source>
</evidence>
<proteinExistence type="predicted"/>
<protein>
    <submittedName>
        <fullName evidence="2">DUF6440 family protein</fullName>
    </submittedName>
</protein>
<keyword evidence="5" id="KW-1185">Reference proteome</keyword>
<dbReference type="EMBL" id="JBGQQK010000009">
    <property type="protein sequence ID" value="MFL2102480.1"/>
    <property type="molecule type" value="Genomic_DNA"/>
</dbReference>
<dbReference type="AlphaFoldDB" id="A0A5R9C0M2"/>
<name>A0A5R9C0M2_9LACT</name>
<reference evidence="2 5" key="2">
    <citation type="submission" date="2024-08" db="EMBL/GenBank/DDBJ databases">
        <authorList>
            <person name="Arias E."/>
        </authorList>
    </citation>
    <scope>NUCLEOTIDE SEQUENCE [LARGE SCALE GENOMIC DNA]</scope>
    <source>
        <strain evidence="2 5">FAM 24106</strain>
    </source>
</reference>
<evidence type="ECO:0000313" key="5">
    <source>
        <dbReference type="Proteomes" id="UP001625374"/>
    </source>
</evidence>
<evidence type="ECO:0000259" key="1">
    <source>
        <dbReference type="Pfam" id="PF20037"/>
    </source>
</evidence>
<dbReference type="OrthoDB" id="9135364at2"/>
<feature type="domain" description="DUF6440" evidence="1">
    <location>
        <begin position="12"/>
        <end position="63"/>
    </location>
</feature>
<evidence type="ECO:0000313" key="4">
    <source>
        <dbReference type="Proteomes" id="UP000307201"/>
    </source>
</evidence>
<dbReference type="Proteomes" id="UP000307201">
    <property type="component" value="Unassembled WGS sequence"/>
</dbReference>
<dbReference type="RefSeq" id="WP_138472594.1">
    <property type="nucleotide sequence ID" value="NZ_JBGQQH010000007.1"/>
</dbReference>
<evidence type="ECO:0000313" key="3">
    <source>
        <dbReference type="EMBL" id="TLQ06213.1"/>
    </source>
</evidence>
<dbReference type="Proteomes" id="UP001625374">
    <property type="component" value="Unassembled WGS sequence"/>
</dbReference>